<keyword evidence="1" id="KW-0812">Transmembrane</keyword>
<organism evidence="2 3">
    <name type="scientific">Scleroderma citrinum Foug A</name>
    <dbReference type="NCBI Taxonomy" id="1036808"/>
    <lineage>
        <taxon>Eukaryota</taxon>
        <taxon>Fungi</taxon>
        <taxon>Dikarya</taxon>
        <taxon>Basidiomycota</taxon>
        <taxon>Agaricomycotina</taxon>
        <taxon>Agaricomycetes</taxon>
        <taxon>Agaricomycetidae</taxon>
        <taxon>Boletales</taxon>
        <taxon>Sclerodermatineae</taxon>
        <taxon>Sclerodermataceae</taxon>
        <taxon>Scleroderma</taxon>
    </lineage>
</organism>
<protein>
    <submittedName>
        <fullName evidence="2">Uncharacterized protein</fullName>
    </submittedName>
</protein>
<sequence length="72" mass="8029">MSSVTIIIVSFLYVLYVVLMESRSGFSGTAMPVILSTSLRMWAYLSAGVFMIVRQGDPQQTISDHPRVTYLP</sequence>
<proteinExistence type="predicted"/>
<reference evidence="2 3" key="1">
    <citation type="submission" date="2014-04" db="EMBL/GenBank/DDBJ databases">
        <authorList>
            <consortium name="DOE Joint Genome Institute"/>
            <person name="Kuo A."/>
            <person name="Kohler A."/>
            <person name="Nagy L.G."/>
            <person name="Floudas D."/>
            <person name="Copeland A."/>
            <person name="Barry K.W."/>
            <person name="Cichocki N."/>
            <person name="Veneault-Fourrey C."/>
            <person name="LaButti K."/>
            <person name="Lindquist E.A."/>
            <person name="Lipzen A."/>
            <person name="Lundell T."/>
            <person name="Morin E."/>
            <person name="Murat C."/>
            <person name="Sun H."/>
            <person name="Tunlid A."/>
            <person name="Henrissat B."/>
            <person name="Grigoriev I.V."/>
            <person name="Hibbett D.S."/>
            <person name="Martin F."/>
            <person name="Nordberg H.P."/>
            <person name="Cantor M.N."/>
            <person name="Hua S.X."/>
        </authorList>
    </citation>
    <scope>NUCLEOTIDE SEQUENCE [LARGE SCALE GENOMIC DNA]</scope>
    <source>
        <strain evidence="2 3">Foug A</strain>
    </source>
</reference>
<dbReference type="InParanoid" id="A0A0C3DIY0"/>
<dbReference type="EMBL" id="KN822060">
    <property type="protein sequence ID" value="KIM60625.1"/>
    <property type="molecule type" value="Genomic_DNA"/>
</dbReference>
<accession>A0A0C3DIY0</accession>
<evidence type="ECO:0000313" key="2">
    <source>
        <dbReference type="EMBL" id="KIM60625.1"/>
    </source>
</evidence>
<feature type="transmembrane region" description="Helical" evidence="1">
    <location>
        <begin position="30"/>
        <end position="53"/>
    </location>
</feature>
<evidence type="ECO:0000256" key="1">
    <source>
        <dbReference type="SAM" id="Phobius"/>
    </source>
</evidence>
<dbReference type="Proteomes" id="UP000053989">
    <property type="component" value="Unassembled WGS sequence"/>
</dbReference>
<keyword evidence="1" id="KW-0472">Membrane</keyword>
<keyword evidence="1" id="KW-1133">Transmembrane helix</keyword>
<keyword evidence="3" id="KW-1185">Reference proteome</keyword>
<evidence type="ECO:0000313" key="3">
    <source>
        <dbReference type="Proteomes" id="UP000053989"/>
    </source>
</evidence>
<reference evidence="3" key="2">
    <citation type="submission" date="2015-01" db="EMBL/GenBank/DDBJ databases">
        <title>Evolutionary Origins and Diversification of the Mycorrhizal Mutualists.</title>
        <authorList>
            <consortium name="DOE Joint Genome Institute"/>
            <consortium name="Mycorrhizal Genomics Consortium"/>
            <person name="Kohler A."/>
            <person name="Kuo A."/>
            <person name="Nagy L.G."/>
            <person name="Floudas D."/>
            <person name="Copeland A."/>
            <person name="Barry K.W."/>
            <person name="Cichocki N."/>
            <person name="Veneault-Fourrey C."/>
            <person name="LaButti K."/>
            <person name="Lindquist E.A."/>
            <person name="Lipzen A."/>
            <person name="Lundell T."/>
            <person name="Morin E."/>
            <person name="Murat C."/>
            <person name="Riley R."/>
            <person name="Ohm R."/>
            <person name="Sun H."/>
            <person name="Tunlid A."/>
            <person name="Henrissat B."/>
            <person name="Grigoriev I.V."/>
            <person name="Hibbett D.S."/>
            <person name="Martin F."/>
        </authorList>
    </citation>
    <scope>NUCLEOTIDE SEQUENCE [LARGE SCALE GENOMIC DNA]</scope>
    <source>
        <strain evidence="3">Foug A</strain>
    </source>
</reference>
<dbReference type="AlphaFoldDB" id="A0A0C3DIY0"/>
<gene>
    <name evidence="2" type="ORF">SCLCIDRAFT_938085</name>
</gene>
<name>A0A0C3DIY0_9AGAM</name>
<dbReference type="HOGENOM" id="CLU_2723689_0_0_1"/>